<feature type="region of interest" description="Disordered" evidence="3">
    <location>
        <begin position="1280"/>
        <end position="1300"/>
    </location>
</feature>
<keyword evidence="1" id="KW-0597">Phosphoprotein</keyword>
<feature type="region of interest" description="Disordered" evidence="3">
    <location>
        <begin position="1548"/>
        <end position="1568"/>
    </location>
</feature>
<keyword evidence="6" id="KW-1185">Reference proteome</keyword>
<feature type="coiled-coil region" evidence="2">
    <location>
        <begin position="1102"/>
        <end position="1129"/>
    </location>
</feature>
<dbReference type="PANTHER" id="PTHR14522">
    <property type="entry name" value="EMO2-RELATED"/>
    <property type="match status" value="1"/>
</dbReference>
<dbReference type="Proteomes" id="UP000197619">
    <property type="component" value="Unassembled WGS sequence"/>
</dbReference>
<dbReference type="EMBL" id="MUZQ01000064">
    <property type="protein sequence ID" value="OWK60196.1"/>
    <property type="molecule type" value="Genomic_DNA"/>
</dbReference>
<feature type="compositionally biased region" description="Polar residues" evidence="3">
    <location>
        <begin position="1324"/>
        <end position="1343"/>
    </location>
</feature>
<evidence type="ECO:0000256" key="1">
    <source>
        <dbReference type="ARBA" id="ARBA00022553"/>
    </source>
</evidence>
<dbReference type="PANTHER" id="PTHR14522:SF0">
    <property type="entry name" value="PROTEIN PRR14L"/>
    <property type="match status" value="1"/>
</dbReference>
<comment type="caution">
    <text evidence="5">The sequence shown here is derived from an EMBL/GenBank/DDBJ whole genome shotgun (WGS) entry which is preliminary data.</text>
</comment>
<dbReference type="KEGG" id="lsr:110481358"/>
<feature type="compositionally biased region" description="Pro residues" evidence="3">
    <location>
        <begin position="2317"/>
        <end position="2333"/>
    </location>
</feature>
<dbReference type="STRING" id="299123.ENSLSDP00000000799"/>
<gene>
    <name evidence="5" type="primary">PRR14L</name>
    <name evidence="5" type="ORF">RLOC_00008801</name>
</gene>
<dbReference type="InterPro" id="IPR026320">
    <property type="entry name" value="PRR14"/>
</dbReference>
<evidence type="ECO:0000259" key="4">
    <source>
        <dbReference type="Pfam" id="PF15386"/>
    </source>
</evidence>
<feature type="domain" description="Tantalus-like" evidence="4">
    <location>
        <begin position="2392"/>
        <end position="2449"/>
    </location>
</feature>
<feature type="region of interest" description="Disordered" evidence="3">
    <location>
        <begin position="2152"/>
        <end position="2173"/>
    </location>
</feature>
<name>A0A218V2M1_9PASE</name>
<dbReference type="RefSeq" id="XP_021405609.1">
    <property type="nucleotide sequence ID" value="XM_021549934.2"/>
</dbReference>
<protein>
    <submittedName>
        <fullName evidence="5">Protein PRR14L</fullName>
    </submittedName>
</protein>
<organism evidence="5 6">
    <name type="scientific">Lonchura striata</name>
    <name type="common">white-rumped munia</name>
    <dbReference type="NCBI Taxonomy" id="40157"/>
    <lineage>
        <taxon>Eukaryota</taxon>
        <taxon>Metazoa</taxon>
        <taxon>Chordata</taxon>
        <taxon>Craniata</taxon>
        <taxon>Vertebrata</taxon>
        <taxon>Euteleostomi</taxon>
        <taxon>Archelosauria</taxon>
        <taxon>Archosauria</taxon>
        <taxon>Dinosauria</taxon>
        <taxon>Saurischia</taxon>
        <taxon>Theropoda</taxon>
        <taxon>Coelurosauria</taxon>
        <taxon>Aves</taxon>
        <taxon>Neognathae</taxon>
        <taxon>Neoaves</taxon>
        <taxon>Telluraves</taxon>
        <taxon>Australaves</taxon>
        <taxon>Passeriformes</taxon>
        <taxon>Passeroidea</taxon>
        <taxon>Estrildidae</taxon>
        <taxon>Estrildinae</taxon>
        <taxon>Lonchura</taxon>
    </lineage>
</organism>
<reference evidence="5 6" key="1">
    <citation type="submission" date="2017-05" db="EMBL/GenBank/DDBJ databases">
        <title>Genome of assembly of the Bengalese finch, Lonchura striata domestica.</title>
        <authorList>
            <person name="Colquitt B.M."/>
            <person name="Brainard M.S."/>
        </authorList>
    </citation>
    <scope>NUCLEOTIDE SEQUENCE [LARGE SCALE GENOMIC DNA]</scope>
    <source>
        <strain evidence="5">White83orange57</strain>
    </source>
</reference>
<accession>A0A218V2M1</accession>
<feature type="region of interest" description="Disordered" evidence="3">
    <location>
        <begin position="2317"/>
        <end position="2380"/>
    </location>
</feature>
<dbReference type="GeneID" id="110481358"/>
<dbReference type="InterPro" id="IPR028149">
    <property type="entry name" value="Tantalus-like"/>
</dbReference>
<evidence type="ECO:0000313" key="6">
    <source>
        <dbReference type="Proteomes" id="UP000197619"/>
    </source>
</evidence>
<feature type="region of interest" description="Disordered" evidence="3">
    <location>
        <begin position="896"/>
        <end position="921"/>
    </location>
</feature>
<feature type="compositionally biased region" description="Polar residues" evidence="3">
    <location>
        <begin position="910"/>
        <end position="920"/>
    </location>
</feature>
<feature type="region of interest" description="Disordered" evidence="3">
    <location>
        <begin position="265"/>
        <end position="288"/>
    </location>
</feature>
<dbReference type="Pfam" id="PF15386">
    <property type="entry name" value="Tantalus"/>
    <property type="match status" value="1"/>
</dbReference>
<feature type="compositionally biased region" description="Basic and acidic residues" evidence="3">
    <location>
        <begin position="2358"/>
        <end position="2371"/>
    </location>
</feature>
<keyword evidence="2" id="KW-0175">Coiled coil</keyword>
<evidence type="ECO:0000256" key="3">
    <source>
        <dbReference type="SAM" id="MobiDB-lite"/>
    </source>
</evidence>
<feature type="region of interest" description="Disordered" evidence="3">
    <location>
        <begin position="1359"/>
        <end position="1392"/>
    </location>
</feature>
<evidence type="ECO:0000256" key="2">
    <source>
        <dbReference type="SAM" id="Coils"/>
    </source>
</evidence>
<feature type="compositionally biased region" description="Polar residues" evidence="3">
    <location>
        <begin position="1377"/>
        <end position="1392"/>
    </location>
</feature>
<feature type="region of interest" description="Disordered" evidence="3">
    <location>
        <begin position="964"/>
        <end position="985"/>
    </location>
</feature>
<dbReference type="CTD" id="253143"/>
<evidence type="ECO:0000313" key="5">
    <source>
        <dbReference type="EMBL" id="OWK60196.1"/>
    </source>
</evidence>
<proteinExistence type="predicted"/>
<feature type="region of interest" description="Disordered" evidence="3">
    <location>
        <begin position="1322"/>
        <end position="1343"/>
    </location>
</feature>
<sequence length="2517" mass="277928">MLSSGVESLLDSSVSAVLEELYTGLPESISREPMAVPGPSLGLDAQSDGPVPVLAHRDGPWTTATGNFCQKTEDLGDVLQVISHGPAESFPEELLQAGDLPENEKSRKRHFRKLYCSSDGHQKEDEEAQGAEAHHAECCPLTLGESWSEQEDPHLNEQEAKSLRTYCTEIAESLRNTEENQANVQVTAETLPKLTEEVQGMKADGTRIFSKAGYRNDRVSKGLPPESNQCPDVDTVMARAGVSETSILGFLEPVKVMDVGAATDHPQKTSDYSGSKAHAAMPLRTGGNGVSVTEIREEKLPRRNPLNEFSTSFAHCQTCQQDEENDAYGFFKGPVSEQNEPHELFSAESCRTLSTQSSEVLCPVLKSICYLDFGNMPLESSSAVHGIISETPQKYLPQNIKHHTLYDHGTGFLENQMSTSVPVEQISVVRNKGLSSAKTDPRELTATVGKSYSSESKEAAEVWTKIAVGDKVEICSWPEAQEAANSEQCHSLGFSSVASSPEEFSKEKIKIFPSEGDKLKKDQWQFSVSDPGKNDIKENSLWVETSNIASHETGQRDVGFYSTGNKIPPLSMHSCLHLSTKLEKDSPKAQLLGKESESNITSKELAGRLVGAAEVDSNDSLSTGNKTNLLYTLNGTLPPVLQKSREPHYNECLRCTNNEISCRDKVWDNWSRKELTGASGTTAEQVTEVLLHKDRFKSSVNSITFDNSNTATRVSQMNIKSSAGNMERVVTGLENEHCHTCCCNNKSIKKHCTAASTYCVLSRSVDEVFLKSHSFGVEVDKIEENDNLEAASSSGYNSKEATIFPEAHAPLARGSLLCENDWGNRDIALRGLNDIPTGKNMFCSVYTAEKSNATLARDEISNKNMEVVEPFDHCKVMSSEIVCDRDEAKEQIGMRASQTDEFDETGAVDSPNTPEGNQRNRTSELVRYLNKNTCAHHFGFYNSLLGPWKRELNTRDQKEMPLLTADPSKCSTSTCEPQPALDSMNVPTRRAGQTEETLCSLGNRFHPWQSESDVPVLGSEQYLESLTNKPNTGSQIIRGSVERDKTDPNHSEEALLKTGGDLPLLDHKCAREARFKGAVQENVMGLDSLMGVKNEDSSSGYMDSISDLIEEKRIRLQEHENRCERSTKGALEEDFSDDKPECSQQACFIQCAKEKAELAFAGNKMQQSLPKIKWLVENQENTINAQFLPISLIHGSLSYKPENRNMLSDTENRESLSINPILNNSCPQLTFEPGKETIAQRGVGPSRFGKFDIKESCVETQADSETVSALNSHISLPEKENLCTSPESTQRDNCDSSSAEVFSRDTSTTKILSVTISVKKKSSNIEVPSSGNESAAGSLNGAKSSRVCAHSKESLKGEGLCMPTVKDMDMSSPKSPPGQQKFKNTDKPGNTNVISDKENRESLSIAPILNNSCPQLTLEPSKDTDDQRGICAFHSEKLDIQETSSKTRVDSETVSALNSHISLPEKENLCMSPENTQRDISSADKKFSKDTSMTKILSVTISVKKKSSNIEVPSSGNESAAVSLNGAKSSRVCAHSKESLKGEGLCMPTVKDMDMSSPKSPTSEEKFKNTCVQEKIGKEVAPRGRLPKDCPWALLEDSKESGSKIVSLRTENYGKVLEEIPRSKLNNLSKERQNDTKLPNLAGTSVPSETVHACQAGAVSDTEAAPEVQDDTTPMFSPPLSTLSDSCKEPSPNYMVCSETCVPYKLNAWSKDNVKEVTEGQAKRPTHAICKENGALCSERLDRIEEGQVFKQKKYGKMKPHQLGKAQQEQKLKHQEKAKITLQPSMLHSSELLSSSSAELMTSRNTKFGDASEEIVAVRGSENKLHSTLEEVKRPKITTDFISSELLKTQDSEMENLNLNLGGDGIPGAFGTTNKRRGTANKLRGPLPLKIQPGRTCKKVPTLYQLKTVTKKREIKSLPVSEIPLEIFPKQENPLLESLYFPCKPPTVEKETAMRFVHMPRQRAKRCSLLNSIKFRKCTKEPALLRKLSAMATKLLAPAKSSHNLEPLPYSSEILPVGDRYSQCRSKNLLEAFSCINRNIHSRWADRWCTKMFSFQPLALYPVETTKIFSSDLSHKPPASFLDTSVFPISFHIKLDSSPVTDLRGITSQHSVHHSPVFRETPAPASKWTLSFLLPQSCSDTTAFKEDSRVNNELHSSHSTTTPRTVAVHPDPGRNTVAGRRGGCSMLGLHTVLALSSPGCYRIWTRRRNVTSHIPTIQRLFISQLAQGLKGDRYPRCVSDELVSSLPYSLGRVLSIWSQHGPSARPSEITPLHSSHCKWQPSVGIENSCAMLPHLPVQSMGALQIAGHAIRLETSFPPLPKPQALPESLPSPPRLSASELQNPARDEADASVPACLRSQDDTELKKTEPEKRPKKVSQIRIRKTVPKPDPNLTPMGLPKPKRLKKKEFSLEEIYTNKNYKSPPPARSLETIFEEPKEKNGHLISVSQQKRKRILEFQDFTLPRKRKTRGKIKAVGSFTRAKRAALQSAELDVLLSQKLMDLEAFFAEEVEQEQASSI</sequence>